<dbReference type="Gene3D" id="1.10.287.770">
    <property type="entry name" value="YojJ-like"/>
    <property type="match status" value="1"/>
</dbReference>
<evidence type="ECO:0000256" key="1">
    <source>
        <dbReference type="ARBA" id="ARBA00004479"/>
    </source>
</evidence>
<keyword evidence="16" id="KW-1185">Reference proteome</keyword>
<feature type="transmembrane region" description="Helical" evidence="13">
    <location>
        <begin position="30"/>
        <end position="57"/>
    </location>
</feature>
<organism evidence="15 16">
    <name type="scientific">Pangasianodon hypophthalmus</name>
    <name type="common">Striped catfish</name>
    <name type="synonym">Helicophagus hypophthalmus</name>
    <dbReference type="NCBI Taxonomy" id="310915"/>
    <lineage>
        <taxon>Eukaryota</taxon>
        <taxon>Metazoa</taxon>
        <taxon>Chordata</taxon>
        <taxon>Craniata</taxon>
        <taxon>Vertebrata</taxon>
        <taxon>Euteleostomi</taxon>
        <taxon>Actinopterygii</taxon>
        <taxon>Neopterygii</taxon>
        <taxon>Teleostei</taxon>
        <taxon>Ostariophysi</taxon>
        <taxon>Siluriformes</taxon>
        <taxon>Pangasiidae</taxon>
        <taxon>Pangasianodon</taxon>
    </lineage>
</organism>
<keyword evidence="8 13" id="KW-0472">Membrane</keyword>
<evidence type="ECO:0000256" key="12">
    <source>
        <dbReference type="ARBA" id="ARBA00031263"/>
    </source>
</evidence>
<dbReference type="InterPro" id="IPR009861">
    <property type="entry name" value="HCST"/>
</dbReference>
<feature type="signal peptide" evidence="14">
    <location>
        <begin position="1"/>
        <end position="20"/>
    </location>
</feature>
<comment type="similarity">
    <text evidence="2">Belongs to the DAP10 family.</text>
</comment>
<dbReference type="PANTHER" id="PTHR21409">
    <property type="entry name" value="HEMATOPOIETIC CELL SIGNAL TRANSDUCER"/>
    <property type="match status" value="1"/>
</dbReference>
<sequence>MTNQGFPMCLLLFFLAMINAEETGGSCYRIAPGTLAGVVLGDITLTILIVAATYYCASKRRIKKEKADKVYMNVRANCKQ</sequence>
<evidence type="ECO:0000256" key="11">
    <source>
        <dbReference type="ARBA" id="ARBA00031053"/>
    </source>
</evidence>
<dbReference type="PANTHER" id="PTHR21409:SF1">
    <property type="entry name" value="HEMATOPOIETIC CELL SIGNAL TRANSDUCER"/>
    <property type="match status" value="1"/>
</dbReference>
<dbReference type="GO" id="GO:0005102">
    <property type="term" value="F:signaling receptor binding"/>
    <property type="evidence" value="ECO:0007669"/>
    <property type="project" value="InterPro"/>
</dbReference>
<name>A0A5N5Q3U3_PANHP</name>
<dbReference type="GO" id="GO:0051897">
    <property type="term" value="P:positive regulation of phosphatidylinositol 3-kinase/protein kinase B signal transduction"/>
    <property type="evidence" value="ECO:0007669"/>
    <property type="project" value="InterPro"/>
</dbReference>
<keyword evidence="9" id="KW-1015">Disulfide bond</keyword>
<keyword evidence="6 14" id="KW-0732">Signal</keyword>
<dbReference type="EMBL" id="VFJC01000002">
    <property type="protein sequence ID" value="KAB5586530.1"/>
    <property type="molecule type" value="Genomic_DNA"/>
</dbReference>
<proteinExistence type="inferred from homology"/>
<keyword evidence="7 13" id="KW-1133">Transmembrane helix</keyword>
<evidence type="ECO:0000313" key="16">
    <source>
        <dbReference type="Proteomes" id="UP000327468"/>
    </source>
</evidence>
<evidence type="ECO:0000256" key="10">
    <source>
        <dbReference type="ARBA" id="ARBA00023180"/>
    </source>
</evidence>
<evidence type="ECO:0000256" key="3">
    <source>
        <dbReference type="ARBA" id="ARBA00018050"/>
    </source>
</evidence>
<comment type="caution">
    <text evidence="15">The sequence shown here is derived from an EMBL/GenBank/DDBJ whole genome shotgun (WGS) entry which is preliminary data.</text>
</comment>
<dbReference type="GO" id="GO:0016020">
    <property type="term" value="C:membrane"/>
    <property type="evidence" value="ECO:0007669"/>
    <property type="project" value="UniProtKB-SubCell"/>
</dbReference>
<accession>A0A5N5Q3U3</accession>
<evidence type="ECO:0000256" key="8">
    <source>
        <dbReference type="ARBA" id="ARBA00023136"/>
    </source>
</evidence>
<reference evidence="15 16" key="1">
    <citation type="submission" date="2019-06" db="EMBL/GenBank/DDBJ databases">
        <title>A chromosome-scale genome assembly of the striped catfish, Pangasianodon hypophthalmus.</title>
        <authorList>
            <person name="Wen M."/>
            <person name="Zahm M."/>
            <person name="Roques C."/>
            <person name="Cabau C."/>
            <person name="Klopp C."/>
            <person name="Donnadieu C."/>
            <person name="Jouanno E."/>
            <person name="Avarre J.-C."/>
            <person name="Campet M."/>
            <person name="Ha T.T.T."/>
            <person name="Dugue R."/>
            <person name="Lampietro C."/>
            <person name="Louis A."/>
            <person name="Herpin A."/>
            <person name="Echchiki A."/>
            <person name="Berthelot C."/>
            <person name="Parey E."/>
            <person name="Roest-Crollius H."/>
            <person name="Braasch I."/>
            <person name="Postlethwait J."/>
            <person name="Bobe J."/>
            <person name="Montfort J."/>
            <person name="Bouchez O."/>
            <person name="Begum T."/>
            <person name="Schartl M."/>
            <person name="Guiguen Y."/>
        </authorList>
    </citation>
    <scope>NUCLEOTIDE SEQUENCE [LARGE SCALE GENOMIC DNA]</scope>
    <source>
        <strain evidence="15 16">Indonesia</strain>
        <tissue evidence="15">Blood</tissue>
    </source>
</reference>
<evidence type="ECO:0000313" key="15">
    <source>
        <dbReference type="EMBL" id="KAB5586530.1"/>
    </source>
</evidence>
<dbReference type="Proteomes" id="UP000327468">
    <property type="component" value="Chromosome 1"/>
</dbReference>
<keyword evidence="10" id="KW-0325">Glycoprotein</keyword>
<protein>
    <recommendedName>
        <fullName evidence="3">Hematopoietic cell signal transducer</fullName>
    </recommendedName>
    <alternativeName>
        <fullName evidence="12">DNAX-activation protein 10</fullName>
    </alternativeName>
    <alternativeName>
        <fullName evidence="11">Membrane protein DAP10</fullName>
    </alternativeName>
</protein>
<keyword evidence="4" id="KW-0597">Phosphoprotein</keyword>
<evidence type="ECO:0000256" key="5">
    <source>
        <dbReference type="ARBA" id="ARBA00022692"/>
    </source>
</evidence>
<evidence type="ECO:0000256" key="6">
    <source>
        <dbReference type="ARBA" id="ARBA00022729"/>
    </source>
</evidence>
<comment type="subcellular location">
    <subcellularLocation>
        <location evidence="1">Membrane</location>
        <topology evidence="1">Single-pass type I membrane protein</topology>
    </subcellularLocation>
</comment>
<keyword evidence="5 13" id="KW-0812">Transmembrane</keyword>
<evidence type="ECO:0000256" key="9">
    <source>
        <dbReference type="ARBA" id="ARBA00023157"/>
    </source>
</evidence>
<dbReference type="GO" id="GO:0043548">
    <property type="term" value="F:phosphatidylinositol 3-kinase binding"/>
    <property type="evidence" value="ECO:0007669"/>
    <property type="project" value="InterPro"/>
</dbReference>
<evidence type="ECO:0000256" key="2">
    <source>
        <dbReference type="ARBA" id="ARBA00006724"/>
    </source>
</evidence>
<dbReference type="GO" id="GO:0050776">
    <property type="term" value="P:regulation of immune response"/>
    <property type="evidence" value="ECO:0007669"/>
    <property type="project" value="InterPro"/>
</dbReference>
<evidence type="ECO:0000256" key="14">
    <source>
        <dbReference type="SAM" id="SignalP"/>
    </source>
</evidence>
<gene>
    <name evidence="15" type="ORF">PHYPO_G00002780</name>
</gene>
<evidence type="ECO:0000256" key="4">
    <source>
        <dbReference type="ARBA" id="ARBA00022553"/>
    </source>
</evidence>
<feature type="chain" id="PRO_5024408902" description="Hematopoietic cell signal transducer" evidence="14">
    <location>
        <begin position="21"/>
        <end position="80"/>
    </location>
</feature>
<evidence type="ECO:0000256" key="13">
    <source>
        <dbReference type="SAM" id="Phobius"/>
    </source>
</evidence>
<evidence type="ECO:0000256" key="7">
    <source>
        <dbReference type="ARBA" id="ARBA00022989"/>
    </source>
</evidence>
<dbReference type="AlphaFoldDB" id="A0A5N5Q3U3"/>
<dbReference type="OrthoDB" id="8670797at2759"/>
<dbReference type="Pfam" id="PF07213">
    <property type="entry name" value="DAP10"/>
    <property type="match status" value="1"/>
</dbReference>